<dbReference type="SUPFAM" id="SSF82171">
    <property type="entry name" value="DPP6 N-terminal domain-like"/>
    <property type="match status" value="1"/>
</dbReference>
<gene>
    <name evidence="2" type="ORF">GM418_05805</name>
</gene>
<dbReference type="Pfam" id="PF07676">
    <property type="entry name" value="PD40"/>
    <property type="match status" value="2"/>
</dbReference>
<feature type="chain" id="PRO_5026172478" evidence="1">
    <location>
        <begin position="19"/>
        <end position="312"/>
    </location>
</feature>
<proteinExistence type="predicted"/>
<dbReference type="RefSeq" id="WP_158864075.1">
    <property type="nucleotide sequence ID" value="NZ_CP046401.1"/>
</dbReference>
<evidence type="ECO:0000313" key="3">
    <source>
        <dbReference type="Proteomes" id="UP000428260"/>
    </source>
</evidence>
<evidence type="ECO:0000313" key="2">
    <source>
        <dbReference type="EMBL" id="QGY43190.1"/>
    </source>
</evidence>
<sequence>MKTNLYLLLFMAIAFLVANCEKSGDEPQPGNEPDSLPGKIVFQKVTSHTLKVATANSMHNSTSYGDAMIYTRPVWSDDGSRFAAFDLLNAAETGSSSVFALKIADTQNETHTSREIGSSTQIDLNGSPAWSPDGTTIAFLVAPYNKIIYLNTQNGDTVQTEFSDKISGDITALAWHPDGDIAINILFRHDFQNDNGIWLIEPFSTTLKEKIASVTEIYGIEFLDWNKAGSALLLSDSSYNDIYILITNTGVITPIPNLYGLAPCWSADGKYIMYTGISEHNGSALVPGLFVSDVNGSFEKLLITDAGYSDWH</sequence>
<name>A0A6I6JQ94_9BACT</name>
<dbReference type="InterPro" id="IPR011659">
    <property type="entry name" value="WD40"/>
</dbReference>
<evidence type="ECO:0000256" key="1">
    <source>
        <dbReference type="SAM" id="SignalP"/>
    </source>
</evidence>
<keyword evidence="3" id="KW-1185">Reference proteome</keyword>
<organism evidence="2 3">
    <name type="scientific">Maribellus comscasis</name>
    <dbReference type="NCBI Taxonomy" id="2681766"/>
    <lineage>
        <taxon>Bacteria</taxon>
        <taxon>Pseudomonadati</taxon>
        <taxon>Bacteroidota</taxon>
        <taxon>Bacteroidia</taxon>
        <taxon>Marinilabiliales</taxon>
        <taxon>Prolixibacteraceae</taxon>
        <taxon>Maribellus</taxon>
    </lineage>
</organism>
<accession>A0A6I6JQ94</accession>
<keyword evidence="1" id="KW-0732">Signal</keyword>
<dbReference type="InterPro" id="IPR011042">
    <property type="entry name" value="6-blade_b-propeller_TolB-like"/>
</dbReference>
<reference evidence="2 3" key="1">
    <citation type="submission" date="2019-11" db="EMBL/GenBank/DDBJ databases">
        <authorList>
            <person name="Zheng R.K."/>
            <person name="Sun C.M."/>
        </authorList>
    </citation>
    <scope>NUCLEOTIDE SEQUENCE [LARGE SCALE GENOMIC DNA]</scope>
    <source>
        <strain evidence="2 3">WC007</strain>
    </source>
</reference>
<dbReference type="Gene3D" id="2.120.10.30">
    <property type="entry name" value="TolB, C-terminal domain"/>
    <property type="match status" value="1"/>
</dbReference>
<dbReference type="AlphaFoldDB" id="A0A6I6JQ94"/>
<dbReference type="EMBL" id="CP046401">
    <property type="protein sequence ID" value="QGY43190.1"/>
    <property type="molecule type" value="Genomic_DNA"/>
</dbReference>
<dbReference type="KEGG" id="mcos:GM418_05805"/>
<dbReference type="Proteomes" id="UP000428260">
    <property type="component" value="Chromosome"/>
</dbReference>
<protein>
    <submittedName>
        <fullName evidence="2">Uncharacterized protein</fullName>
    </submittedName>
</protein>
<feature type="signal peptide" evidence="1">
    <location>
        <begin position="1"/>
        <end position="18"/>
    </location>
</feature>